<evidence type="ECO:0000313" key="3">
    <source>
        <dbReference type="EMBL" id="RWR03627.1"/>
    </source>
</evidence>
<evidence type="ECO:0000313" key="4">
    <source>
        <dbReference type="Proteomes" id="UP000288794"/>
    </source>
</evidence>
<evidence type="ECO:0000256" key="2">
    <source>
        <dbReference type="SAM" id="MobiDB-lite"/>
    </source>
</evidence>
<reference evidence="3 4" key="1">
    <citation type="submission" date="2014-04" db="EMBL/GenBank/DDBJ databases">
        <title>Draft genome sequence of Pantoea beijingensis strain LMG 27579, an emerging pathogen to Pleurotus eryngii with potential industrial application.</title>
        <authorList>
            <person name="Xu F."/>
            <person name="Liu Y."/>
            <person name="Wang S."/>
            <person name="Yin Y."/>
            <person name="Ma Y."/>
            <person name="Zhao S."/>
            <person name="Rong C."/>
        </authorList>
    </citation>
    <scope>NUCLEOTIDE SEQUENCE [LARGE SCALE GENOMIC DNA]</scope>
    <source>
        <strain evidence="3 4">LMG 27579</strain>
    </source>
</reference>
<evidence type="ECO:0000256" key="1">
    <source>
        <dbReference type="SAM" id="Coils"/>
    </source>
</evidence>
<gene>
    <name evidence="3" type="ORF">ED28_01170</name>
</gene>
<proteinExistence type="predicted"/>
<accession>A0A443IHT7</accession>
<name>A0A443IHT7_9GAMM</name>
<dbReference type="PIRSF" id="PIRSF034586">
    <property type="entry name" value="Vir_effector_SfrC"/>
    <property type="match status" value="1"/>
</dbReference>
<dbReference type="InterPro" id="IPR017030">
    <property type="entry name" value="Vir_effector_SfrC"/>
</dbReference>
<evidence type="ECO:0008006" key="5">
    <source>
        <dbReference type="Google" id="ProtNLM"/>
    </source>
</evidence>
<dbReference type="Pfam" id="PF10139">
    <property type="entry name" value="Virul_Fac"/>
    <property type="match status" value="2"/>
</dbReference>
<keyword evidence="4" id="KW-1185">Reference proteome</keyword>
<dbReference type="Proteomes" id="UP000288794">
    <property type="component" value="Unassembled WGS sequence"/>
</dbReference>
<keyword evidence="1" id="KW-0175">Coiled coil</keyword>
<feature type="region of interest" description="Disordered" evidence="2">
    <location>
        <begin position="440"/>
        <end position="461"/>
    </location>
</feature>
<comment type="caution">
    <text evidence="3">The sequence shown here is derived from an EMBL/GenBank/DDBJ whole genome shotgun (WGS) entry which is preliminary data.</text>
</comment>
<dbReference type="EMBL" id="JMEE01000001">
    <property type="protein sequence ID" value="RWR03627.1"/>
    <property type="molecule type" value="Genomic_DNA"/>
</dbReference>
<organism evidence="3 4">
    <name type="scientific">[Pantoea] beijingensis</name>
    <dbReference type="NCBI Taxonomy" id="1324864"/>
    <lineage>
        <taxon>Bacteria</taxon>
        <taxon>Pseudomonadati</taxon>
        <taxon>Pseudomonadota</taxon>
        <taxon>Gammaproteobacteria</taxon>
        <taxon>Enterobacterales</taxon>
        <taxon>Erwiniaceae</taxon>
        <taxon>Erwinia</taxon>
    </lineage>
</organism>
<sequence>MTDTSVEQQLNQSQQRLQAVNLGIGQAIDWVDNMRHAHPRLDIEADQLNIALRRGRSHAQHLARSLANANTLAFYGLSQQGKAGLINAMIADASGRLETLLAGKKFDYFTHINPGNRDCGFAIRFTHQAGAADSRWPVELRLLSEADITVMITMLWLQTASSFPDEQHIRAQLQILMRHRQLEPVAGLTRDETIELWDYLQRHDRDRQKALRHSFWPTVIKLAPMLTIDDRARLFSLLWQENVELTALWRQLVHRRHSLGACRVLAPLTLLVGDTWLPADTLLTPAAAAGLNTEYDVQVQVCPRYPDGIANPLSMSLAELALLTAELTLPLCSTPQVPLFEQTDVLDIPGVGEPIDNAVEQVQMHSLGSQLLRVKRAYLLEWYAVRQQIERLLVCCAAVQRAEVKSVSQRLDFWQKKTRGAASPEKRQSPALLWVITSGDRRHSRQKNGDHAVQRQVGGPGETWGTLLAHDTGSLQRMVDWLATEMQHENKLQRIDEQLKELQRNLVDNLLACWRSDRAIDHRHTRQHIADTVIKALQSRTGLHGELLERLQPSREVLRELYSSPPLPLDPLPLSGIESDRFREVITPPLSEARVHSSLNHERQFAERVEHYWINYLRALPEQDALLALLGINKITLEHLVNELICAFYRLNIDTLLRSKVMQNPTSHGHPNAPRDRQVARAIAVLGDFVSWLGFLQMDEAQRPDSRINHGKKIFTQSSGAAREGEVFQQLTRLPAATVSGNVYYIYDWLTGLYNLIIQNEGHTPALTFDEVTHQQLAKIVKQMTF</sequence>
<protein>
    <recommendedName>
        <fullName evidence="5">Virulence factor</fullName>
    </recommendedName>
</protein>
<dbReference type="RefSeq" id="WP_128174478.1">
    <property type="nucleotide sequence ID" value="NZ_CP071409.1"/>
</dbReference>
<feature type="coiled-coil region" evidence="1">
    <location>
        <begin position="485"/>
        <end position="512"/>
    </location>
</feature>
<dbReference type="AlphaFoldDB" id="A0A443IHT7"/>